<evidence type="ECO:0000256" key="3">
    <source>
        <dbReference type="ARBA" id="ARBA00022670"/>
    </source>
</evidence>
<dbReference type="HAMAP" id="MF_00161">
    <property type="entry name" value="LspA"/>
    <property type="match status" value="1"/>
</dbReference>
<evidence type="ECO:0000313" key="11">
    <source>
        <dbReference type="EMBL" id="KJL39026.1"/>
    </source>
</evidence>
<feature type="transmembrane region" description="Helical" evidence="9">
    <location>
        <begin position="88"/>
        <end position="107"/>
    </location>
</feature>
<gene>
    <name evidence="11" type="primary">lspA_1</name>
    <name evidence="9" type="synonym">lspA</name>
    <name evidence="11" type="ORF">RR49_00600</name>
</gene>
<proteinExistence type="inferred from homology"/>
<dbReference type="GO" id="GO:0005886">
    <property type="term" value="C:plasma membrane"/>
    <property type="evidence" value="ECO:0007669"/>
    <property type="project" value="UniProtKB-SubCell"/>
</dbReference>
<keyword evidence="7 9" id="KW-1133">Transmembrane helix</keyword>
<dbReference type="PANTHER" id="PTHR33695">
    <property type="entry name" value="LIPOPROTEIN SIGNAL PEPTIDASE"/>
    <property type="match status" value="1"/>
</dbReference>
<comment type="similarity">
    <text evidence="1 9 10">Belongs to the peptidase A8 family.</text>
</comment>
<keyword evidence="4 9" id="KW-0812">Transmembrane</keyword>
<organism evidence="11 12">
    <name type="scientific">Microbacterium ginsengisoli</name>
    <dbReference type="NCBI Taxonomy" id="400772"/>
    <lineage>
        <taxon>Bacteria</taxon>
        <taxon>Bacillati</taxon>
        <taxon>Actinomycetota</taxon>
        <taxon>Actinomycetes</taxon>
        <taxon>Micrococcales</taxon>
        <taxon>Microbacteriaceae</taxon>
        <taxon>Microbacterium</taxon>
    </lineage>
</organism>
<reference evidence="11 12" key="1">
    <citation type="submission" date="2015-02" db="EMBL/GenBank/DDBJ databases">
        <title>Draft genome sequences of ten Microbacterium spp. with emphasis on heavy metal contaminated environments.</title>
        <authorList>
            <person name="Corretto E."/>
        </authorList>
    </citation>
    <scope>NUCLEOTIDE SEQUENCE [LARGE SCALE GENOMIC DNA]</scope>
    <source>
        <strain evidence="11 12">DSM 18659</strain>
    </source>
</reference>
<evidence type="ECO:0000256" key="5">
    <source>
        <dbReference type="ARBA" id="ARBA00022750"/>
    </source>
</evidence>
<evidence type="ECO:0000256" key="10">
    <source>
        <dbReference type="RuleBase" id="RU004181"/>
    </source>
</evidence>
<evidence type="ECO:0000256" key="7">
    <source>
        <dbReference type="ARBA" id="ARBA00022989"/>
    </source>
</evidence>
<dbReference type="GO" id="GO:0006508">
    <property type="term" value="P:proteolysis"/>
    <property type="evidence" value="ECO:0007669"/>
    <property type="project" value="UniProtKB-KW"/>
</dbReference>
<dbReference type="InterPro" id="IPR001872">
    <property type="entry name" value="Peptidase_A8"/>
</dbReference>
<dbReference type="GO" id="GO:0004190">
    <property type="term" value="F:aspartic-type endopeptidase activity"/>
    <property type="evidence" value="ECO:0007669"/>
    <property type="project" value="UniProtKB-UniRule"/>
</dbReference>
<dbReference type="PROSITE" id="PS00855">
    <property type="entry name" value="SPASE_II"/>
    <property type="match status" value="1"/>
</dbReference>
<dbReference type="STRING" id="400772.RR49_00600"/>
<keyword evidence="6 9" id="KW-0378">Hydrolase</keyword>
<keyword evidence="12" id="KW-1185">Reference proteome</keyword>
<feature type="transmembrane region" description="Helical" evidence="9">
    <location>
        <begin position="152"/>
        <end position="177"/>
    </location>
</feature>
<dbReference type="EC" id="3.4.23.36" evidence="9"/>
<keyword evidence="5 9" id="KW-0064">Aspartyl protease</keyword>
<keyword evidence="11" id="KW-0449">Lipoprotein</keyword>
<dbReference type="EMBL" id="JYIY01000059">
    <property type="protein sequence ID" value="KJL39026.1"/>
    <property type="molecule type" value="Genomic_DNA"/>
</dbReference>
<evidence type="ECO:0000256" key="9">
    <source>
        <dbReference type="HAMAP-Rule" id="MF_00161"/>
    </source>
</evidence>
<keyword evidence="2 9" id="KW-1003">Cell membrane</keyword>
<comment type="pathway">
    <text evidence="9">Protein modification; lipoprotein biosynthesis (signal peptide cleavage).</text>
</comment>
<dbReference type="AlphaFoldDB" id="A0A0F0LZS8"/>
<evidence type="ECO:0000256" key="8">
    <source>
        <dbReference type="ARBA" id="ARBA00023136"/>
    </source>
</evidence>
<evidence type="ECO:0000256" key="4">
    <source>
        <dbReference type="ARBA" id="ARBA00022692"/>
    </source>
</evidence>
<evidence type="ECO:0000256" key="2">
    <source>
        <dbReference type="ARBA" id="ARBA00022475"/>
    </source>
</evidence>
<dbReference type="PRINTS" id="PR00781">
    <property type="entry name" value="LIPOSIGPTASE"/>
</dbReference>
<evidence type="ECO:0000256" key="6">
    <source>
        <dbReference type="ARBA" id="ARBA00022801"/>
    </source>
</evidence>
<dbReference type="Proteomes" id="UP000033451">
    <property type="component" value="Unassembled WGS sequence"/>
</dbReference>
<dbReference type="UniPathway" id="UPA00665"/>
<feature type="active site" evidence="9">
    <location>
        <position position="162"/>
    </location>
</feature>
<evidence type="ECO:0000313" key="12">
    <source>
        <dbReference type="Proteomes" id="UP000033451"/>
    </source>
</evidence>
<name>A0A0F0LZS8_9MICO</name>
<dbReference type="PATRIC" id="fig|400772.4.peg.634"/>
<comment type="caution">
    <text evidence="9">Lacks conserved residue(s) required for the propagation of feature annotation.</text>
</comment>
<feature type="active site" evidence="9">
    <location>
        <position position="148"/>
    </location>
</feature>
<accession>A0A0F0LZS8</accession>
<comment type="subcellular location">
    <subcellularLocation>
        <location evidence="9">Cell membrane</location>
        <topology evidence="9">Multi-pass membrane protein</topology>
    </subcellularLocation>
</comment>
<dbReference type="Pfam" id="PF01252">
    <property type="entry name" value="Peptidase_A8"/>
    <property type="match status" value="1"/>
</dbReference>
<protein>
    <recommendedName>
        <fullName evidence="9">Lipoprotein signal peptidase</fullName>
        <ecNumber evidence="9">3.4.23.36</ecNumber>
    </recommendedName>
    <alternativeName>
        <fullName evidence="9">Prolipoprotein signal peptidase</fullName>
    </alternativeName>
    <alternativeName>
        <fullName evidence="9">Signal peptidase II</fullName>
        <shortName evidence="9">SPase II</shortName>
    </alternativeName>
</protein>
<comment type="function">
    <text evidence="9">This protein specifically catalyzes the removal of signal peptides from prolipoproteins.</text>
</comment>
<dbReference type="PANTHER" id="PTHR33695:SF1">
    <property type="entry name" value="LIPOPROTEIN SIGNAL PEPTIDASE"/>
    <property type="match status" value="1"/>
</dbReference>
<comment type="catalytic activity">
    <reaction evidence="9">
        <text>Release of signal peptides from bacterial membrane prolipoproteins. Hydrolyzes -Xaa-Yaa-Zaa-|-(S,diacylglyceryl)Cys-, in which Xaa is hydrophobic (preferably Leu), and Yaa (Ala or Ser) and Zaa (Gly or Ala) have small, neutral side chains.</text>
        <dbReference type="EC" id="3.4.23.36"/>
    </reaction>
</comment>
<keyword evidence="8 9" id="KW-0472">Membrane</keyword>
<feature type="transmembrane region" description="Helical" evidence="9">
    <location>
        <begin position="114"/>
        <end position="132"/>
    </location>
</feature>
<sequence length="199" mass="20533">MTGLVHGLAQGRADAVKMNSAGPLGARVRPRLFLIACAVAAGAVLIDQGTKALALSRLSEQARIPLLGDWLGLQLAFNPGTVMSLGSGSTWLLTIIAAAASVALLIAATRARTAGWAVAIGLLWGGAVGNLLDRLLAPPGFGRGHVTDFLAYGNLFIGNLADVILGVGVALGILLYVSQSKGRRSSHQPDEHRSTPKDI</sequence>
<evidence type="ECO:0000256" key="1">
    <source>
        <dbReference type="ARBA" id="ARBA00006139"/>
    </source>
</evidence>
<comment type="caution">
    <text evidence="11">The sequence shown here is derived from an EMBL/GenBank/DDBJ whole genome shotgun (WGS) entry which is preliminary data.</text>
</comment>
<keyword evidence="3 9" id="KW-0645">Protease</keyword>